<gene>
    <name evidence="4" type="ORF">Zmor_025722</name>
</gene>
<dbReference type="EMBL" id="JALNTZ010000008">
    <property type="protein sequence ID" value="KAJ3642978.1"/>
    <property type="molecule type" value="Genomic_DNA"/>
</dbReference>
<feature type="transmembrane region" description="Helical" evidence="2">
    <location>
        <begin position="143"/>
        <end position="165"/>
    </location>
</feature>
<evidence type="ECO:0000313" key="4">
    <source>
        <dbReference type="EMBL" id="KAJ3642978.1"/>
    </source>
</evidence>
<feature type="signal peptide" evidence="3">
    <location>
        <begin position="1"/>
        <end position="16"/>
    </location>
</feature>
<keyword evidence="5" id="KW-1185">Reference proteome</keyword>
<evidence type="ECO:0000313" key="5">
    <source>
        <dbReference type="Proteomes" id="UP001168821"/>
    </source>
</evidence>
<feature type="compositionally biased region" description="Gly residues" evidence="1">
    <location>
        <begin position="199"/>
        <end position="220"/>
    </location>
</feature>
<organism evidence="4 5">
    <name type="scientific">Zophobas morio</name>
    <dbReference type="NCBI Taxonomy" id="2755281"/>
    <lineage>
        <taxon>Eukaryota</taxon>
        <taxon>Metazoa</taxon>
        <taxon>Ecdysozoa</taxon>
        <taxon>Arthropoda</taxon>
        <taxon>Hexapoda</taxon>
        <taxon>Insecta</taxon>
        <taxon>Pterygota</taxon>
        <taxon>Neoptera</taxon>
        <taxon>Endopterygota</taxon>
        <taxon>Coleoptera</taxon>
        <taxon>Polyphaga</taxon>
        <taxon>Cucujiformia</taxon>
        <taxon>Tenebrionidae</taxon>
        <taxon>Zophobas</taxon>
    </lineage>
</organism>
<evidence type="ECO:0000256" key="3">
    <source>
        <dbReference type="SAM" id="SignalP"/>
    </source>
</evidence>
<keyword evidence="2" id="KW-0812">Transmembrane</keyword>
<dbReference type="PANTHER" id="PTHR21879:SF12">
    <property type="entry name" value="OSIRIS 12"/>
    <property type="match status" value="1"/>
</dbReference>
<comment type="caution">
    <text evidence="4">The sequence shown here is derived from an EMBL/GenBank/DDBJ whole genome shotgun (WGS) entry which is preliminary data.</text>
</comment>
<dbReference type="PANTHER" id="PTHR21879">
    <property type="entry name" value="FI03362P-RELATED-RELATED"/>
    <property type="match status" value="1"/>
</dbReference>
<keyword evidence="2" id="KW-0472">Membrane</keyword>
<dbReference type="GO" id="GO:0016020">
    <property type="term" value="C:membrane"/>
    <property type="evidence" value="ECO:0007669"/>
    <property type="project" value="TreeGrafter"/>
</dbReference>
<dbReference type="Proteomes" id="UP001168821">
    <property type="component" value="Unassembled WGS sequence"/>
</dbReference>
<name>A0AA38HS18_9CUCU</name>
<evidence type="ECO:0000256" key="1">
    <source>
        <dbReference type="SAM" id="MobiDB-lite"/>
    </source>
</evidence>
<evidence type="ECO:0000256" key="2">
    <source>
        <dbReference type="SAM" id="Phobius"/>
    </source>
</evidence>
<dbReference type="InterPro" id="IPR012464">
    <property type="entry name" value="DUF1676"/>
</dbReference>
<sequence length="240" mass="25380">MKTFVLVLAFAVVALGQESFESTGIRLALKIYDDCSKSDGFSQCLKKKAITFLDRLGRMDHFALAEGVVVSRANEVTPETTLSEEQLEKTLPRASDAKDDALTNILLEKVSKFVGSRTIEITIPKMGLEEGRGKKMKNMMGGMMMGMAAKMAAMIPMAIAGLFLLAGKALITAKIALLLSGIIAIKKLFASKHGGGGGGGGHGWQSGGGGGGGWQSGGGGWDKRSFDDPQKLAYKAYSPK</sequence>
<protein>
    <submittedName>
        <fullName evidence="4">Uncharacterized protein</fullName>
    </submittedName>
</protein>
<accession>A0AA38HS18</accession>
<feature type="chain" id="PRO_5041354115" evidence="3">
    <location>
        <begin position="17"/>
        <end position="240"/>
    </location>
</feature>
<keyword evidence="3" id="KW-0732">Signal</keyword>
<feature type="region of interest" description="Disordered" evidence="1">
    <location>
        <begin position="199"/>
        <end position="227"/>
    </location>
</feature>
<proteinExistence type="predicted"/>
<dbReference type="Pfam" id="PF07898">
    <property type="entry name" value="DUF1676"/>
    <property type="match status" value="1"/>
</dbReference>
<reference evidence="4" key="1">
    <citation type="journal article" date="2023" name="G3 (Bethesda)">
        <title>Whole genome assemblies of Zophobas morio and Tenebrio molitor.</title>
        <authorList>
            <person name="Kaur S."/>
            <person name="Stinson S.A."/>
            <person name="diCenzo G.C."/>
        </authorList>
    </citation>
    <scope>NUCLEOTIDE SEQUENCE</scope>
    <source>
        <strain evidence="4">QUZm001</strain>
    </source>
</reference>
<dbReference type="AlphaFoldDB" id="A0AA38HS18"/>
<keyword evidence="2" id="KW-1133">Transmembrane helix</keyword>